<dbReference type="eggNOG" id="ENOG5033RMN">
    <property type="taxonomic scope" value="Bacteria"/>
</dbReference>
<comment type="similarity">
    <text evidence="2">Belongs to the bacteroidetes fimbrillin superfamily. FimB/Mfa2 family.</text>
</comment>
<evidence type="ECO:0000256" key="4">
    <source>
        <dbReference type="ARBA" id="ARBA00023136"/>
    </source>
</evidence>
<dbReference type="GeneID" id="60061910"/>
<evidence type="ECO:0000256" key="2">
    <source>
        <dbReference type="ARBA" id="ARBA00007248"/>
    </source>
</evidence>
<keyword evidence="5" id="KW-0564">Palmitate</keyword>
<keyword evidence="7" id="KW-0449">Lipoprotein</keyword>
<keyword evidence="10" id="KW-1185">Reference proteome</keyword>
<proteinExistence type="inferred from homology"/>
<dbReference type="EMBL" id="AQHY01000025">
    <property type="protein sequence ID" value="EOA54751.1"/>
    <property type="molecule type" value="Genomic_DNA"/>
</dbReference>
<dbReference type="RefSeq" id="WP_005940738.1">
    <property type="nucleotide sequence ID" value="NZ_KB890324.1"/>
</dbReference>
<keyword evidence="4" id="KW-0472">Membrane</keyword>
<dbReference type="GO" id="GO:0009279">
    <property type="term" value="C:cell outer membrane"/>
    <property type="evidence" value="ECO:0007669"/>
    <property type="project" value="UniProtKB-SubCell"/>
</dbReference>
<dbReference type="InterPro" id="IPR014941">
    <property type="entry name" value="FimB/Mfa2/Mfa3"/>
</dbReference>
<feature type="signal peptide" evidence="8">
    <location>
        <begin position="1"/>
        <end position="27"/>
    </location>
</feature>
<comment type="caution">
    <text evidence="9">The sequence shown here is derived from an EMBL/GenBank/DDBJ whole genome shotgun (WGS) entry which is preliminary data.</text>
</comment>
<protein>
    <recommendedName>
        <fullName evidence="11">Major fimbrial subunit protein N-terminal domain-containing protein</fullName>
    </recommendedName>
</protein>
<accession>U6RG62</accession>
<sequence>MKKINKGQFRFILFLSLFLTLSFSCQRVMDDGEEDDVSSSDGTALKIMARSGGNTSIEYPVYLYAFNEKGDCAAKQKITSEEVEMNLQLPSGNFKVVALSGVSKGYVMSDNPKISDVITMQEGGCASKAMMMGMADVSLEGKNKTVNLLLTYMVASLNVVLTKADKVKQVKVGISPLHSSLNFEGKYGGEEKKLEIECALGTDGRWTAGPVYIFPGSGSQTTLSITLDDSKGSHTYGYVSKVVPQANHPYNIGGSYTGDISIDGSLIAKGWEDAIDVEFKFETDEDNSNDEDVDEDISGVPEVGSIWNDCIVAASSKSSDGSGTDLLLMSLEEWESQIATARSVPEGYSVHNIKNWRFPTEQEAKAIRDRFNGDRLIDLNEKIEARNQEELEITHDSDTRYLCDKEGVFYSFQFIGAKRVTKAGKDKFYLIRVVTTHHFSK</sequence>
<gene>
    <name evidence="9" type="ORF">HMPREF1534_02144</name>
</gene>
<evidence type="ECO:0000256" key="7">
    <source>
        <dbReference type="ARBA" id="ARBA00023288"/>
    </source>
</evidence>
<evidence type="ECO:0000256" key="1">
    <source>
        <dbReference type="ARBA" id="ARBA00004442"/>
    </source>
</evidence>
<dbReference type="HOGENOM" id="CLU_620620_0_0_10"/>
<dbReference type="Proteomes" id="UP000017831">
    <property type="component" value="Unassembled WGS sequence"/>
</dbReference>
<dbReference type="PROSITE" id="PS51257">
    <property type="entry name" value="PROKAR_LIPOPROTEIN"/>
    <property type="match status" value="1"/>
</dbReference>
<evidence type="ECO:0008006" key="11">
    <source>
        <dbReference type="Google" id="ProtNLM"/>
    </source>
</evidence>
<evidence type="ECO:0000256" key="5">
    <source>
        <dbReference type="ARBA" id="ARBA00023139"/>
    </source>
</evidence>
<reference evidence="9 10" key="1">
    <citation type="submission" date="2013-04" db="EMBL/GenBank/DDBJ databases">
        <title>The Genome Sequence of Bacteroides massiliensis DSM 17679.</title>
        <authorList>
            <consortium name="The Broad Institute Genomics Platform"/>
            <person name="Earl A."/>
            <person name="Ward D."/>
            <person name="Feldgarden M."/>
            <person name="Gevers D."/>
            <person name="Martens E."/>
            <person name="Fenner L."/>
            <person name="Roux V."/>
            <person name="Mallet M.N."/>
            <person name="Raoult D."/>
            <person name="Walker B."/>
            <person name="Young S."/>
            <person name="Zeng Q."/>
            <person name="Gargeya S."/>
            <person name="Fitzgerald M."/>
            <person name="Haas B."/>
            <person name="Abouelleil A."/>
            <person name="Allen A.W."/>
            <person name="Alvarado L."/>
            <person name="Arachchi H.M."/>
            <person name="Berlin A.M."/>
            <person name="Chapman S.B."/>
            <person name="Gainer-Dewar J."/>
            <person name="Goldberg J."/>
            <person name="Griggs A."/>
            <person name="Gujja S."/>
            <person name="Hansen M."/>
            <person name="Howarth C."/>
            <person name="Imamovic A."/>
            <person name="Ireland A."/>
            <person name="Larimer J."/>
            <person name="McCowan C."/>
            <person name="Murphy C."/>
            <person name="Pearson M."/>
            <person name="Poon T.W."/>
            <person name="Priest M."/>
            <person name="Roberts A."/>
            <person name="Saif S."/>
            <person name="Shea T."/>
            <person name="Sisk P."/>
            <person name="Sykes S."/>
            <person name="Wortman J."/>
            <person name="Nusbaum C."/>
            <person name="Birren B."/>
        </authorList>
    </citation>
    <scope>NUCLEOTIDE SEQUENCE [LARGE SCALE GENOMIC DNA]</scope>
    <source>
        <strain evidence="10">B84634 / Timone 84634 / DSM 17679 / JCM 13223</strain>
    </source>
</reference>
<keyword evidence="3 8" id="KW-0732">Signal</keyword>
<evidence type="ECO:0000313" key="9">
    <source>
        <dbReference type="EMBL" id="EOA54751.1"/>
    </source>
</evidence>
<evidence type="ECO:0000256" key="6">
    <source>
        <dbReference type="ARBA" id="ARBA00023237"/>
    </source>
</evidence>
<organism evidence="9 10">
    <name type="scientific">Phocaeicola massiliensis B84634 = Timone 84634 = DSM 17679 = JCM 13223</name>
    <dbReference type="NCBI Taxonomy" id="1121098"/>
    <lineage>
        <taxon>Bacteria</taxon>
        <taxon>Pseudomonadati</taxon>
        <taxon>Bacteroidota</taxon>
        <taxon>Bacteroidia</taxon>
        <taxon>Bacteroidales</taxon>
        <taxon>Bacteroidaceae</taxon>
        <taxon>Phocaeicola</taxon>
    </lineage>
</organism>
<keyword evidence="6" id="KW-0998">Cell outer membrane</keyword>
<evidence type="ECO:0000313" key="10">
    <source>
        <dbReference type="Proteomes" id="UP000017831"/>
    </source>
</evidence>
<dbReference type="PATRIC" id="fig|1121098.3.peg.2179"/>
<comment type="subcellular location">
    <subcellularLocation>
        <location evidence="1">Cell outer membrane</location>
    </subcellularLocation>
</comment>
<evidence type="ECO:0000256" key="8">
    <source>
        <dbReference type="SAM" id="SignalP"/>
    </source>
</evidence>
<dbReference type="AlphaFoldDB" id="U6RG62"/>
<dbReference type="OrthoDB" id="1029501at2"/>
<dbReference type="Pfam" id="PF08842">
    <property type="entry name" value="Mfa2"/>
    <property type="match status" value="1"/>
</dbReference>
<name>U6RG62_9BACT</name>
<feature type="chain" id="PRO_5004676355" description="Major fimbrial subunit protein N-terminal domain-containing protein" evidence="8">
    <location>
        <begin position="28"/>
        <end position="441"/>
    </location>
</feature>
<evidence type="ECO:0000256" key="3">
    <source>
        <dbReference type="ARBA" id="ARBA00022729"/>
    </source>
</evidence>